<accession>A0A7K4EES8</accession>
<name>A0A7K4EES8_9PSED</name>
<reference evidence="1 2" key="1">
    <citation type="journal article" date="2013" name="Genome Announc.">
        <title>Genome Sequence of Naphthalene-Degrading Soil Bacterium Pseudomonas putida CSV86.</title>
        <authorList>
            <person name="Phale P.S."/>
            <person name="Paliwal V."/>
            <person name="Raju S.C."/>
            <person name="Modak A."/>
            <person name="Purohit H.J."/>
        </authorList>
    </citation>
    <scope>NUCLEOTIDE SEQUENCE [LARGE SCALE GENOMIC DNA]</scope>
    <source>
        <strain evidence="1 2">CSV86</strain>
    </source>
</reference>
<evidence type="ECO:0000313" key="2">
    <source>
        <dbReference type="Proteomes" id="UP000010448"/>
    </source>
</evidence>
<organism evidence="1 2">
    <name type="scientific">Pseudomonas bharatica CSV86</name>
    <dbReference type="NCBI Taxonomy" id="1005395"/>
    <lineage>
        <taxon>Bacteria</taxon>
        <taxon>Pseudomonadati</taxon>
        <taxon>Pseudomonadota</taxon>
        <taxon>Gammaproteobacteria</taxon>
        <taxon>Pseudomonadales</taxon>
        <taxon>Pseudomonadaceae</taxon>
        <taxon>Pseudomonas</taxon>
        <taxon>Pseudomonas bharatica</taxon>
    </lineage>
</organism>
<dbReference type="AlphaFoldDB" id="A0A7K4EES8"/>
<dbReference type="Proteomes" id="UP000010448">
    <property type="component" value="Unassembled WGS sequence"/>
</dbReference>
<gene>
    <name evidence="1" type="ORF">CSV86_013405</name>
</gene>
<comment type="caution">
    <text evidence="1">The sequence shown here is derived from an EMBL/GenBank/DDBJ whole genome shotgun (WGS) entry which is preliminary data.</text>
</comment>
<protein>
    <submittedName>
        <fullName evidence="1">Uncharacterized protein</fullName>
    </submittedName>
</protein>
<evidence type="ECO:0000313" key="1">
    <source>
        <dbReference type="EMBL" id="NNJ16155.1"/>
    </source>
</evidence>
<sequence>MKNFFPDLYSDLVPGTSAAGFHLGESLSSVSEKIGLVEWYGPEVMVRDILAKNNSWVGVQRKIGFGEERTLSYRFLNETVSLYFEGSGRLFRITVGERYRGRFNGVAVGDDLRSLGREFDILFNDAEDDFILQRGEDVLMGISFFTDHMAPLDVEPKQFIKFISIHDWSVR</sequence>
<keyword evidence="2" id="KW-1185">Reference proteome</keyword>
<dbReference type="EMBL" id="AMWJ02000001">
    <property type="protein sequence ID" value="NNJ16155.1"/>
    <property type="molecule type" value="Genomic_DNA"/>
</dbReference>
<dbReference type="OrthoDB" id="6872858at2"/>
<dbReference type="RefSeq" id="WP_158487686.1">
    <property type="nucleotide sequence ID" value="NZ_AMWJ02000001.1"/>
</dbReference>
<proteinExistence type="predicted"/>